<proteinExistence type="predicted"/>
<feature type="compositionally biased region" description="Gly residues" evidence="1">
    <location>
        <begin position="74"/>
        <end position="88"/>
    </location>
</feature>
<protein>
    <submittedName>
        <fullName evidence="2">Beta-lactamase class A-like and penicillin binding proteins (PBPs) superfamily</fullName>
    </submittedName>
</protein>
<dbReference type="EMBL" id="CADCTW010000114">
    <property type="protein sequence ID" value="CAA9329608.1"/>
    <property type="molecule type" value="Genomic_DNA"/>
</dbReference>
<feature type="non-terminal residue" evidence="2">
    <location>
        <position position="1"/>
    </location>
</feature>
<evidence type="ECO:0000256" key="1">
    <source>
        <dbReference type="SAM" id="MobiDB-lite"/>
    </source>
</evidence>
<gene>
    <name evidence="2" type="ORF">AVDCRST_MAG68-2424</name>
</gene>
<evidence type="ECO:0000313" key="2">
    <source>
        <dbReference type="EMBL" id="CAA9329608.1"/>
    </source>
</evidence>
<organism evidence="2">
    <name type="scientific">uncultured Gemmatimonadota bacterium</name>
    <dbReference type="NCBI Taxonomy" id="203437"/>
    <lineage>
        <taxon>Bacteria</taxon>
        <taxon>Pseudomonadati</taxon>
        <taxon>Gemmatimonadota</taxon>
        <taxon>environmental samples</taxon>
    </lineage>
</organism>
<feature type="region of interest" description="Disordered" evidence="1">
    <location>
        <begin position="1"/>
        <end position="202"/>
    </location>
</feature>
<feature type="non-terminal residue" evidence="2">
    <location>
        <position position="297"/>
    </location>
</feature>
<feature type="region of interest" description="Disordered" evidence="1">
    <location>
        <begin position="229"/>
        <end position="297"/>
    </location>
</feature>
<feature type="compositionally biased region" description="Basic and acidic residues" evidence="1">
    <location>
        <begin position="174"/>
        <end position="187"/>
    </location>
</feature>
<name>A0A6J4LC82_9BACT</name>
<feature type="compositionally biased region" description="Basic and acidic residues" evidence="1">
    <location>
        <begin position="53"/>
        <end position="66"/>
    </location>
</feature>
<dbReference type="AlphaFoldDB" id="A0A6J4LC82"/>
<feature type="compositionally biased region" description="Basic and acidic residues" evidence="1">
    <location>
        <begin position="119"/>
        <end position="132"/>
    </location>
</feature>
<accession>A0A6J4LC82</accession>
<sequence>ASLPVRASPDRRAPARAGGCGAERQAAERGARVPRGGGDLRAEPAHGGGGGDQRGHGFPHGEHDQGAHPPGAVRPGGAGEDGPGGAGAAAGHAQLPLRGEHRRGGLHGAGRHAAAARARLPDAHGERQRGEPVDPGGGGRGGGGQRVAGGARLPPHARQLAHAGTRAGALRVRLGPDDAARDRRGAGDDPPGARGEPPRVRRHVPDAHQQLLEGRGALADPAYGAGRVQAGLRGPLPLRGAAGERARGRLRARRHHQEPGGHRLPGGQRGLAPPPRRLPHRVRALQPARPLAPRGEV</sequence>
<reference evidence="2" key="1">
    <citation type="submission" date="2020-02" db="EMBL/GenBank/DDBJ databases">
        <authorList>
            <person name="Meier V. D."/>
        </authorList>
    </citation>
    <scope>NUCLEOTIDE SEQUENCE</scope>
    <source>
        <strain evidence="2">AVDCRST_MAG68</strain>
    </source>
</reference>
<feature type="compositionally biased region" description="Gly residues" evidence="1">
    <location>
        <begin position="135"/>
        <end position="147"/>
    </location>
</feature>